<name>A0A4Z2H748_9TELE</name>
<comment type="caution">
    <text evidence="1">The sequence shown here is derived from an EMBL/GenBank/DDBJ whole genome shotgun (WGS) entry which is preliminary data.</text>
</comment>
<proteinExistence type="predicted"/>
<reference evidence="1 2" key="1">
    <citation type="submission" date="2019-03" db="EMBL/GenBank/DDBJ databases">
        <title>First draft genome of Liparis tanakae, snailfish: a comprehensive survey of snailfish specific genes.</title>
        <authorList>
            <person name="Kim W."/>
            <person name="Song I."/>
            <person name="Jeong J.-H."/>
            <person name="Kim D."/>
            <person name="Kim S."/>
            <person name="Ryu S."/>
            <person name="Song J.Y."/>
            <person name="Lee S.K."/>
        </authorList>
    </citation>
    <scope>NUCLEOTIDE SEQUENCE [LARGE SCALE GENOMIC DNA]</scope>
    <source>
        <tissue evidence="1">Muscle</tissue>
    </source>
</reference>
<gene>
    <name evidence="1" type="ORF">EYF80_028447</name>
</gene>
<dbReference type="AlphaFoldDB" id="A0A4Z2H748"/>
<organism evidence="1 2">
    <name type="scientific">Liparis tanakae</name>
    <name type="common">Tanaka's snailfish</name>
    <dbReference type="NCBI Taxonomy" id="230148"/>
    <lineage>
        <taxon>Eukaryota</taxon>
        <taxon>Metazoa</taxon>
        <taxon>Chordata</taxon>
        <taxon>Craniata</taxon>
        <taxon>Vertebrata</taxon>
        <taxon>Euteleostomi</taxon>
        <taxon>Actinopterygii</taxon>
        <taxon>Neopterygii</taxon>
        <taxon>Teleostei</taxon>
        <taxon>Neoteleostei</taxon>
        <taxon>Acanthomorphata</taxon>
        <taxon>Eupercaria</taxon>
        <taxon>Perciformes</taxon>
        <taxon>Cottioidei</taxon>
        <taxon>Cottales</taxon>
        <taxon>Liparidae</taxon>
        <taxon>Liparis</taxon>
    </lineage>
</organism>
<sequence length="111" mass="12141">MSRPLSEIEWAVVAERVTCEGDSSREAEDSLLSLHRLWASSQSLTMLPLEGQGVLLQLAQRNAKSNPIWLFYVPGMNVKPLGSCMTPAEPPVVLRTVPLAQMLPLAETGAR</sequence>
<dbReference type="Proteomes" id="UP000314294">
    <property type="component" value="Unassembled WGS sequence"/>
</dbReference>
<protein>
    <submittedName>
        <fullName evidence="1">Uncharacterized protein</fullName>
    </submittedName>
</protein>
<accession>A0A4Z2H748</accession>
<evidence type="ECO:0000313" key="1">
    <source>
        <dbReference type="EMBL" id="TNN61320.1"/>
    </source>
</evidence>
<keyword evidence="2" id="KW-1185">Reference proteome</keyword>
<dbReference type="EMBL" id="SRLO01000317">
    <property type="protein sequence ID" value="TNN61320.1"/>
    <property type="molecule type" value="Genomic_DNA"/>
</dbReference>
<evidence type="ECO:0000313" key="2">
    <source>
        <dbReference type="Proteomes" id="UP000314294"/>
    </source>
</evidence>